<sequence length="779" mass="85219">MVKDFNDAGNSSQLRRLLRVLGQDLMASTNPNVKNGALMGLSSVAVGLGKDSTLYLPELLQPIIACCSEAESRVRYQAAEALYNVLKIARGAALAQFAPLFDALARLAADPEPQVKQGAELLDRMLKDSYREPAFLPQLFASTCIVFYPSHNHRVEVPLDIVTECPNFEASSIVSLLRETSSNRKPSLQRPHYHFITSSVHSYFPQDIVTESPNFEVSSIDIVTESPNFEVSSIVGLLRERMYTRSAFGRQFAVSWVAVLDAQPGAALAPLLPELLDPLLNMLADPVPEIRRMCDLQLNEFLRGIKKQGSRAPLAALTATLITHAQAADELVQLTAITWLKEFVELSGPAMLAQCSGVLLAVLPCLAYADDQRRSILDTVVIGVYMNIRETAATVNFQLTKLVGPDTLVAGAGGGEGGEGGGGAGSEGGALDLKAVVGVLVQMLHHSSVHTKVAVLDWILHLYNKLPNELTAITWLKEFVELSGPALMMKLSEEVFGACVGAVCEPAHDVARRALAALAELCTCHGDPESSPYYSMLLRALLRLLAADDALLEDRGAFIIRQLCVLLNAEDIYLAWAKILVEEADLGFAPTMVHQLSTILLTAAELYELRQQLRSFDKPATWRLFTALYNCWCHSPVSLLALCLLTHNYAHAHTLIATFGDLEVTVDFLTEVDQLVQLIESPIFAYLRLELLGADSGALRGALYGLLMLLPQSDAFHTLRRRLQCVPPAPAPPPAPAAAQADIDFASLLEEFKRVQHRHRQFKMADRGRARSLMDKAYP</sequence>
<dbReference type="AlphaFoldDB" id="A0A8S4GBE0"/>
<dbReference type="Gene3D" id="1.25.10.10">
    <property type="entry name" value="Leucine-rich Repeat Variant"/>
    <property type="match status" value="3"/>
</dbReference>
<gene>
    <name evidence="9" type="ORF">PLXY2_LOCUS15481</name>
</gene>
<dbReference type="Pfam" id="PF12755">
    <property type="entry name" value="Vac14_Fab1_bd"/>
    <property type="match status" value="1"/>
</dbReference>
<evidence type="ECO:0000256" key="6">
    <source>
        <dbReference type="ARBA" id="ARBA00045654"/>
    </source>
</evidence>
<accession>A0A8S4GBE0</accession>
<evidence type="ECO:0000256" key="1">
    <source>
        <dbReference type="ARBA" id="ARBA00004308"/>
    </source>
</evidence>
<keyword evidence="4" id="KW-0677">Repeat</keyword>
<dbReference type="Pfam" id="PF11916">
    <property type="entry name" value="Vac14_Fig4_bd"/>
    <property type="match status" value="1"/>
</dbReference>
<evidence type="ECO:0000256" key="7">
    <source>
        <dbReference type="ARBA" id="ARBA00047092"/>
    </source>
</evidence>
<dbReference type="GO" id="GO:0010008">
    <property type="term" value="C:endosome membrane"/>
    <property type="evidence" value="ECO:0007669"/>
    <property type="project" value="TreeGrafter"/>
</dbReference>
<keyword evidence="10" id="KW-1185">Reference proteome</keyword>
<evidence type="ECO:0000256" key="5">
    <source>
        <dbReference type="ARBA" id="ARBA00023136"/>
    </source>
</evidence>
<evidence type="ECO:0000313" key="9">
    <source>
        <dbReference type="EMBL" id="CAG9137234.1"/>
    </source>
</evidence>
<proteinExistence type="inferred from homology"/>
<dbReference type="SUPFAM" id="SSF48371">
    <property type="entry name" value="ARM repeat"/>
    <property type="match status" value="1"/>
</dbReference>
<organism evidence="9 10">
    <name type="scientific">Plutella xylostella</name>
    <name type="common">Diamondback moth</name>
    <name type="synonym">Plutella maculipennis</name>
    <dbReference type="NCBI Taxonomy" id="51655"/>
    <lineage>
        <taxon>Eukaryota</taxon>
        <taxon>Metazoa</taxon>
        <taxon>Ecdysozoa</taxon>
        <taxon>Arthropoda</taxon>
        <taxon>Hexapoda</taxon>
        <taxon>Insecta</taxon>
        <taxon>Pterygota</taxon>
        <taxon>Neoptera</taxon>
        <taxon>Endopterygota</taxon>
        <taxon>Lepidoptera</taxon>
        <taxon>Glossata</taxon>
        <taxon>Ditrysia</taxon>
        <taxon>Yponomeutoidea</taxon>
        <taxon>Plutellidae</taxon>
        <taxon>Plutella</taxon>
    </lineage>
</organism>
<evidence type="ECO:0000259" key="8">
    <source>
        <dbReference type="Pfam" id="PF11916"/>
    </source>
</evidence>
<comment type="subunit">
    <text evidence="7">Forms pentamers. Component of the PI(3,5)P2 regulatory complex/PAS complex, at least composed of PIKFYVE, FIG4 and VAC14. VAC14 nucleates the assembly of the complex and serves as a scaffold by pentamerizing into a star-shaped structure, which can bind a single copy each of PIKFYVE and FIG4 and coordinates their activities. Interacts with NOS1.</text>
</comment>
<comment type="subcellular location">
    <subcellularLocation>
        <location evidence="1">Endomembrane system</location>
    </subcellularLocation>
</comment>
<dbReference type="EMBL" id="CAJHNJ030000195">
    <property type="protein sequence ID" value="CAG9137234.1"/>
    <property type="molecule type" value="Genomic_DNA"/>
</dbReference>
<comment type="similarity">
    <text evidence="2">Belongs to the VAC14 family.</text>
</comment>
<name>A0A8S4GBE0_PLUXY</name>
<evidence type="ECO:0000256" key="3">
    <source>
        <dbReference type="ARBA" id="ARBA00013840"/>
    </source>
</evidence>
<dbReference type="GO" id="GO:0006661">
    <property type="term" value="P:phosphatidylinositol biosynthetic process"/>
    <property type="evidence" value="ECO:0007669"/>
    <property type="project" value="InterPro"/>
</dbReference>
<protein>
    <recommendedName>
        <fullName evidence="3">Protein VAC14 homolog</fullName>
    </recommendedName>
</protein>
<feature type="domain" description="Vacuolar protein 14 C-terminal Fig4-binding" evidence="8">
    <location>
        <begin position="550"/>
        <end position="726"/>
    </location>
</feature>
<comment type="function">
    <text evidence="6">Scaffold protein component of the PI(3,5)P2 regulatory complex which regulates both the synthesis and turnover of phosphatidylinositol 3,5-bisphosphate (PtdIns(3,5)P2). Pentamerizes into a star-shaped structure and nucleates the assembly of the complex. The pentamer binds a single copy each of PIKFYVE and FIG4 and coordinates both PIKfyve kinase activity and FIG4 phosphatase activity, being required to maintain normal levels of phosphatidylinositol 3-phosphate (PtdIns(3)P) and phosphatidylinositol 5-phosphate (PtdIns(5)P). Plays a role in the biogenesis of endosome carrier vesicles (ECV) / multivesicular bodies (MVB) transport intermediates from early endosomes.</text>
</comment>
<dbReference type="InterPro" id="IPR011989">
    <property type="entry name" value="ARM-like"/>
</dbReference>
<dbReference type="PANTHER" id="PTHR16023">
    <property type="entry name" value="TAX1 BINDING PROTEIN-RELATED"/>
    <property type="match status" value="1"/>
</dbReference>
<evidence type="ECO:0000256" key="2">
    <source>
        <dbReference type="ARBA" id="ARBA00010225"/>
    </source>
</evidence>
<dbReference type="GO" id="GO:0070772">
    <property type="term" value="C:PAS complex"/>
    <property type="evidence" value="ECO:0007669"/>
    <property type="project" value="InterPro"/>
</dbReference>
<dbReference type="InterPro" id="IPR026825">
    <property type="entry name" value="Vac14"/>
</dbReference>
<dbReference type="Proteomes" id="UP000653454">
    <property type="component" value="Unassembled WGS sequence"/>
</dbReference>
<comment type="caution">
    <text evidence="9">The sequence shown here is derived from an EMBL/GenBank/DDBJ whole genome shotgun (WGS) entry which is preliminary data.</text>
</comment>
<evidence type="ECO:0000313" key="10">
    <source>
        <dbReference type="Proteomes" id="UP000653454"/>
    </source>
</evidence>
<evidence type="ECO:0000256" key="4">
    <source>
        <dbReference type="ARBA" id="ARBA00022737"/>
    </source>
</evidence>
<reference evidence="9" key="1">
    <citation type="submission" date="2020-11" db="EMBL/GenBank/DDBJ databases">
        <authorList>
            <person name="Whiteford S."/>
        </authorList>
    </citation>
    <scope>NUCLEOTIDE SEQUENCE</scope>
</reference>
<dbReference type="InterPro" id="IPR016024">
    <property type="entry name" value="ARM-type_fold"/>
</dbReference>
<keyword evidence="5" id="KW-0472">Membrane</keyword>
<dbReference type="PANTHER" id="PTHR16023:SF0">
    <property type="entry name" value="PROTEIN VAC14 HOMOLOG"/>
    <property type="match status" value="1"/>
</dbReference>
<dbReference type="InterPro" id="IPR021841">
    <property type="entry name" value="VAC14_Fig4p-bd"/>
</dbReference>